<feature type="compositionally biased region" description="Polar residues" evidence="1">
    <location>
        <begin position="40"/>
        <end position="51"/>
    </location>
</feature>
<name>A0A7C9DZH1_OPUST</name>
<sequence>MTSSITPPTNPNPKASSPPPPSAATTPSTTSSKPPNPSNLTQIHTPTNTNPLVRRFPAAPNPSNSNRTRHPLPESGAPYPPRPTPSSPPYQICPRATHHAMSSRSYSRHGGAPNPSPVRSRWSSRSRTRPKTWPASRSIGTW</sequence>
<feature type="region of interest" description="Disordered" evidence="1">
    <location>
        <begin position="1"/>
        <end position="142"/>
    </location>
</feature>
<organism evidence="2">
    <name type="scientific">Opuntia streptacantha</name>
    <name type="common">Prickly pear cactus</name>
    <name type="synonym">Opuntia cardona</name>
    <dbReference type="NCBI Taxonomy" id="393608"/>
    <lineage>
        <taxon>Eukaryota</taxon>
        <taxon>Viridiplantae</taxon>
        <taxon>Streptophyta</taxon>
        <taxon>Embryophyta</taxon>
        <taxon>Tracheophyta</taxon>
        <taxon>Spermatophyta</taxon>
        <taxon>Magnoliopsida</taxon>
        <taxon>eudicotyledons</taxon>
        <taxon>Gunneridae</taxon>
        <taxon>Pentapetalae</taxon>
        <taxon>Caryophyllales</taxon>
        <taxon>Cactineae</taxon>
        <taxon>Cactaceae</taxon>
        <taxon>Opuntioideae</taxon>
        <taxon>Opuntia</taxon>
    </lineage>
</organism>
<dbReference type="EMBL" id="GISG01156104">
    <property type="protein sequence ID" value="MBA4648529.1"/>
    <property type="molecule type" value="Transcribed_RNA"/>
</dbReference>
<protein>
    <submittedName>
        <fullName evidence="2">Uncharacterized protein</fullName>
    </submittedName>
</protein>
<feature type="compositionally biased region" description="Pro residues" evidence="1">
    <location>
        <begin position="8"/>
        <end position="22"/>
    </location>
</feature>
<evidence type="ECO:0000256" key="1">
    <source>
        <dbReference type="SAM" id="MobiDB-lite"/>
    </source>
</evidence>
<reference evidence="2" key="2">
    <citation type="submission" date="2020-07" db="EMBL/GenBank/DDBJ databases">
        <authorList>
            <person name="Vera ALvarez R."/>
            <person name="Arias-Moreno D.M."/>
            <person name="Jimenez-Jacinto V."/>
            <person name="Jimenez-Bremont J.F."/>
            <person name="Swaminathan K."/>
            <person name="Moose S.P."/>
            <person name="Guerrero-Gonzalez M.L."/>
            <person name="Marino-Ramirez L."/>
            <person name="Landsman D."/>
            <person name="Rodriguez-Kessler M."/>
            <person name="Delgado-Sanchez P."/>
        </authorList>
    </citation>
    <scope>NUCLEOTIDE SEQUENCE</scope>
    <source>
        <tissue evidence="2">Cladode</tissue>
    </source>
</reference>
<reference evidence="2" key="1">
    <citation type="journal article" date="2013" name="J. Plant Res.">
        <title>Effect of fungi and light on seed germination of three Opuntia species from semiarid lands of central Mexico.</title>
        <authorList>
            <person name="Delgado-Sanchez P."/>
            <person name="Jimenez-Bremont J.F."/>
            <person name="Guerrero-Gonzalez Mde L."/>
            <person name="Flores J."/>
        </authorList>
    </citation>
    <scope>NUCLEOTIDE SEQUENCE</scope>
    <source>
        <tissue evidence="2">Cladode</tissue>
    </source>
</reference>
<feature type="compositionally biased region" description="Pro residues" evidence="1">
    <location>
        <begin position="78"/>
        <end position="88"/>
    </location>
</feature>
<proteinExistence type="predicted"/>
<dbReference type="AlphaFoldDB" id="A0A7C9DZH1"/>
<feature type="compositionally biased region" description="Low complexity" evidence="1">
    <location>
        <begin position="23"/>
        <end position="33"/>
    </location>
</feature>
<evidence type="ECO:0000313" key="2">
    <source>
        <dbReference type="EMBL" id="MBA4648529.1"/>
    </source>
</evidence>
<accession>A0A7C9DZH1</accession>